<evidence type="ECO:0000259" key="7">
    <source>
        <dbReference type="PROSITE" id="PS50110"/>
    </source>
</evidence>
<dbReference type="CDD" id="cd00130">
    <property type="entry name" value="PAS"/>
    <property type="match status" value="1"/>
</dbReference>
<dbReference type="CDD" id="cd00082">
    <property type="entry name" value="HisKA"/>
    <property type="match status" value="1"/>
</dbReference>
<dbReference type="PRINTS" id="PR00344">
    <property type="entry name" value="BCTRLSENSOR"/>
</dbReference>
<feature type="domain" description="PAC" evidence="8">
    <location>
        <begin position="546"/>
        <end position="598"/>
    </location>
</feature>
<dbReference type="InterPro" id="IPR000014">
    <property type="entry name" value="PAS"/>
</dbReference>
<dbReference type="Gene3D" id="3.30.565.10">
    <property type="entry name" value="Histidine kinase-like ATPase, C-terminal domain"/>
    <property type="match status" value="1"/>
</dbReference>
<dbReference type="Proteomes" id="UP000260665">
    <property type="component" value="Unassembled WGS sequence"/>
</dbReference>
<comment type="caution">
    <text evidence="9">The sequence shown here is derived from an EMBL/GenBank/DDBJ whole genome shotgun (WGS) entry which is preliminary data.</text>
</comment>
<dbReference type="NCBIfam" id="TIGR00229">
    <property type="entry name" value="sensory_box"/>
    <property type="match status" value="1"/>
</dbReference>
<dbReference type="InterPro" id="IPR001789">
    <property type="entry name" value="Sig_transdc_resp-reg_receiver"/>
</dbReference>
<dbReference type="InterPro" id="IPR003661">
    <property type="entry name" value="HisK_dim/P_dom"/>
</dbReference>
<feature type="modified residue" description="4-aspartylphosphate" evidence="4">
    <location>
        <position position="900"/>
    </location>
</feature>
<dbReference type="Pfam" id="PF00072">
    <property type="entry name" value="Response_reg"/>
    <property type="match status" value="1"/>
</dbReference>
<organism evidence="9 10">
    <name type="scientific">Rhodoferax lacus</name>
    <dbReference type="NCBI Taxonomy" id="2184758"/>
    <lineage>
        <taxon>Bacteria</taxon>
        <taxon>Pseudomonadati</taxon>
        <taxon>Pseudomonadota</taxon>
        <taxon>Betaproteobacteria</taxon>
        <taxon>Burkholderiales</taxon>
        <taxon>Comamonadaceae</taxon>
        <taxon>Rhodoferax</taxon>
    </lineage>
</organism>
<dbReference type="EMBL" id="QFZK01000002">
    <property type="protein sequence ID" value="RFO97831.1"/>
    <property type="molecule type" value="Genomic_DNA"/>
</dbReference>
<dbReference type="PROSITE" id="PS50110">
    <property type="entry name" value="RESPONSE_REGULATORY"/>
    <property type="match status" value="1"/>
</dbReference>
<dbReference type="Gene3D" id="3.30.450.20">
    <property type="entry name" value="PAS domain"/>
    <property type="match status" value="3"/>
</dbReference>
<dbReference type="CDD" id="cd12915">
    <property type="entry name" value="PDC2_DGC_like"/>
    <property type="match status" value="1"/>
</dbReference>
<evidence type="ECO:0000313" key="9">
    <source>
        <dbReference type="EMBL" id="RFO97831.1"/>
    </source>
</evidence>
<evidence type="ECO:0000259" key="8">
    <source>
        <dbReference type="PROSITE" id="PS50113"/>
    </source>
</evidence>
<sequence>MHPRGLLTGFSRCLRALLGLENRVRLAACLLAFALVLGIALQTWASVASIRRDALENARSLNEKVVTGDEARIRQTLAAIDTALGVIVQDVQSNPRYSHTDLVRRMGSLRLDPAQRPVITVADSRGRVYAVAAIGISDPEPLGSLNVGDRDYFLRQRDSQSDALQIGVPLMTRRFKVVAMPITRKILAADGSFGGVVTLSIRPDTLSTVGSARAPEHNSVRAVLTREGRVLIRQMGDQLSYGDDVSKSQLFKNVDTNAVGSFIGPSAVDGVVRLRSYRLLEPYGIVVLSATGQEAVLAGTSGHVQGVLLAGGTAITLCLLVLAVMQNTMRRRRNHLLGMARMASREVFLLGQIPVMFLFARVEEAGCVVFKCNEHLLRTLERSSAEVLGQPLQRLLPGLDPAAWPGDAAAPRQLQTPSGKTVYVMVTVSQANSFVQAGDVVTASEGGEAFCISLTDVSQSVELKRSLFTKDLNFQRLLDVLPEHIRIFDSQEVLVWSNFNAIEYFGMGQDTSGITLASLRHRIHAGDLAPLLAGRNRLMKTGRAQEAMEARLQRFDGVYRWFSIRLASMLDEAGSVQKTIAICTDIDDRKRMAEHAALSQRLETTGQLAGGMAHDFNNLLSIIIGNLDLARLSVRDPEQGRQLSVALGAAERGANLVKSLLTLASQQVLQPVVADINAMLGAMLPLLLHAVGPRVRVSQVLHADASLVLVDVARMESCLLNLAVNARDAMPEGGSLDIAVDMQDQWHAGQRVDYVCIAIADTGQGMPDAVQRRALEPFFTTKERGRGTGLGLAMVAGFVHQSGGQLDIASEVNVGTTITIRLPVCQQNALLPAHAAGQPQPQPQPQPCAGTILVVDDEVDIANLVAGWCRNVGYRVHLAHGVEAAIQVLRTHRIDLVVSDVVMPGRLNGFDLVEFVTEEFEGTRVLLMSGYSREAIVQEGAQSFPMLFKPVRQTEFVNAVAALMSAQAPGADPLLQRALATTSRILLPSSSATNLPT</sequence>
<keyword evidence="10" id="KW-1185">Reference proteome</keyword>
<dbReference type="SUPFAM" id="SSF55874">
    <property type="entry name" value="ATPase domain of HSP90 chaperone/DNA topoisomerase II/histidine kinase"/>
    <property type="match status" value="1"/>
</dbReference>
<gene>
    <name evidence="9" type="ORF">DIC66_03625</name>
</gene>
<dbReference type="Pfam" id="PF13426">
    <property type="entry name" value="PAS_9"/>
    <property type="match status" value="1"/>
</dbReference>
<dbReference type="Pfam" id="PF08448">
    <property type="entry name" value="PAS_4"/>
    <property type="match status" value="1"/>
</dbReference>
<evidence type="ECO:0000256" key="1">
    <source>
        <dbReference type="ARBA" id="ARBA00000085"/>
    </source>
</evidence>
<dbReference type="InterPro" id="IPR011006">
    <property type="entry name" value="CheY-like_superfamily"/>
</dbReference>
<dbReference type="Pfam" id="PF02518">
    <property type="entry name" value="HATPase_c"/>
    <property type="match status" value="1"/>
</dbReference>
<feature type="domain" description="Response regulatory" evidence="7">
    <location>
        <begin position="851"/>
        <end position="964"/>
    </location>
</feature>
<dbReference type="RefSeq" id="WP_117174188.1">
    <property type="nucleotide sequence ID" value="NZ_QFZK01000002.1"/>
</dbReference>
<proteinExistence type="predicted"/>
<dbReference type="Pfam" id="PF22588">
    <property type="entry name" value="dCache_1_like"/>
    <property type="match status" value="1"/>
</dbReference>
<keyword evidence="3 4" id="KW-0597">Phosphoprotein</keyword>
<feature type="domain" description="Histidine kinase" evidence="6">
    <location>
        <begin position="611"/>
        <end position="826"/>
    </location>
</feature>
<dbReference type="InterPro" id="IPR036890">
    <property type="entry name" value="HATPase_C_sf"/>
</dbReference>
<dbReference type="InterPro" id="IPR035965">
    <property type="entry name" value="PAS-like_dom_sf"/>
</dbReference>
<keyword evidence="5" id="KW-1133">Transmembrane helix</keyword>
<dbReference type="SMART" id="SM00086">
    <property type="entry name" value="PAC"/>
    <property type="match status" value="1"/>
</dbReference>
<dbReference type="InterPro" id="IPR005467">
    <property type="entry name" value="His_kinase_dom"/>
</dbReference>
<dbReference type="InterPro" id="IPR013656">
    <property type="entry name" value="PAS_4"/>
</dbReference>
<comment type="catalytic activity">
    <reaction evidence="1">
        <text>ATP + protein L-histidine = ADP + protein N-phospho-L-histidine.</text>
        <dbReference type="EC" id="2.7.13.3"/>
    </reaction>
</comment>
<dbReference type="PROSITE" id="PS50109">
    <property type="entry name" value="HIS_KIN"/>
    <property type="match status" value="1"/>
</dbReference>
<dbReference type="InterPro" id="IPR000700">
    <property type="entry name" value="PAS-assoc_C"/>
</dbReference>
<dbReference type="GO" id="GO:0000155">
    <property type="term" value="F:phosphorelay sensor kinase activity"/>
    <property type="evidence" value="ECO:0007669"/>
    <property type="project" value="InterPro"/>
</dbReference>
<dbReference type="SUPFAM" id="SSF52172">
    <property type="entry name" value="CheY-like"/>
    <property type="match status" value="1"/>
</dbReference>
<dbReference type="SMART" id="SM00448">
    <property type="entry name" value="REC"/>
    <property type="match status" value="1"/>
</dbReference>
<dbReference type="AlphaFoldDB" id="A0A3E1RF38"/>
<dbReference type="OrthoDB" id="9792270at2"/>
<evidence type="ECO:0000256" key="5">
    <source>
        <dbReference type="SAM" id="Phobius"/>
    </source>
</evidence>
<keyword evidence="5" id="KW-0812">Transmembrane</keyword>
<dbReference type="InterPro" id="IPR003594">
    <property type="entry name" value="HATPase_dom"/>
</dbReference>
<name>A0A3E1RF38_9BURK</name>
<dbReference type="Gene3D" id="1.10.287.130">
    <property type="match status" value="1"/>
</dbReference>
<dbReference type="SMART" id="SM00387">
    <property type="entry name" value="HATPase_c"/>
    <property type="match status" value="1"/>
</dbReference>
<protein>
    <recommendedName>
        <fullName evidence="2">histidine kinase</fullName>
        <ecNumber evidence="2">2.7.13.3</ecNumber>
    </recommendedName>
</protein>
<dbReference type="SUPFAM" id="SSF47384">
    <property type="entry name" value="Homodimeric domain of signal transducing histidine kinase"/>
    <property type="match status" value="1"/>
</dbReference>
<reference evidence="9 10" key="1">
    <citation type="submission" date="2018-05" db="EMBL/GenBank/DDBJ databases">
        <title>Rhodoferax soyangensis sp.nov., isolated from an oligotrophic freshwater lake.</title>
        <authorList>
            <person name="Park M."/>
        </authorList>
    </citation>
    <scope>NUCLEOTIDE SEQUENCE [LARGE SCALE GENOMIC DNA]</scope>
    <source>
        <strain evidence="9 10">IMCC26218</strain>
    </source>
</reference>
<evidence type="ECO:0000256" key="3">
    <source>
        <dbReference type="ARBA" id="ARBA00022553"/>
    </source>
</evidence>
<dbReference type="InterPro" id="IPR036097">
    <property type="entry name" value="HisK_dim/P_sf"/>
</dbReference>
<dbReference type="Pfam" id="PF00512">
    <property type="entry name" value="HisKA"/>
    <property type="match status" value="1"/>
</dbReference>
<keyword evidence="5" id="KW-0472">Membrane</keyword>
<evidence type="ECO:0000259" key="6">
    <source>
        <dbReference type="PROSITE" id="PS50109"/>
    </source>
</evidence>
<evidence type="ECO:0000256" key="2">
    <source>
        <dbReference type="ARBA" id="ARBA00012438"/>
    </source>
</evidence>
<evidence type="ECO:0000313" key="10">
    <source>
        <dbReference type="Proteomes" id="UP000260665"/>
    </source>
</evidence>
<dbReference type="PROSITE" id="PS50113">
    <property type="entry name" value="PAC"/>
    <property type="match status" value="1"/>
</dbReference>
<dbReference type="InterPro" id="IPR004358">
    <property type="entry name" value="Sig_transdc_His_kin-like_C"/>
</dbReference>
<dbReference type="PANTHER" id="PTHR43065">
    <property type="entry name" value="SENSOR HISTIDINE KINASE"/>
    <property type="match status" value="1"/>
</dbReference>
<feature type="transmembrane region" description="Helical" evidence="5">
    <location>
        <begin position="306"/>
        <end position="325"/>
    </location>
</feature>
<dbReference type="PANTHER" id="PTHR43065:SF49">
    <property type="entry name" value="HISTIDINE KINASE"/>
    <property type="match status" value="1"/>
</dbReference>
<dbReference type="InterPro" id="IPR054327">
    <property type="entry name" value="His-kinase-like_sensor"/>
</dbReference>
<accession>A0A3E1RF38</accession>
<dbReference type="EC" id="2.7.13.3" evidence="2"/>
<dbReference type="SMART" id="SM00388">
    <property type="entry name" value="HisKA"/>
    <property type="match status" value="1"/>
</dbReference>
<dbReference type="CDD" id="cd12914">
    <property type="entry name" value="PDC1_DGC_like"/>
    <property type="match status" value="1"/>
</dbReference>
<dbReference type="SUPFAM" id="SSF55785">
    <property type="entry name" value="PYP-like sensor domain (PAS domain)"/>
    <property type="match status" value="1"/>
</dbReference>
<dbReference type="InterPro" id="IPR001610">
    <property type="entry name" value="PAC"/>
</dbReference>
<dbReference type="Gene3D" id="3.40.50.2300">
    <property type="match status" value="1"/>
</dbReference>
<evidence type="ECO:0000256" key="4">
    <source>
        <dbReference type="PROSITE-ProRule" id="PRU00169"/>
    </source>
</evidence>